<protein>
    <recommendedName>
        <fullName evidence="2">SPOR domain-containing protein</fullName>
    </recommendedName>
</protein>
<dbReference type="Proteomes" id="UP000180235">
    <property type="component" value="Chromosome"/>
</dbReference>
<dbReference type="AlphaFoldDB" id="A0A1J0ABE4"/>
<dbReference type="OrthoDB" id="532902at2"/>
<evidence type="ECO:0000256" key="1">
    <source>
        <dbReference type="SAM" id="Phobius"/>
    </source>
</evidence>
<evidence type="ECO:0000313" key="3">
    <source>
        <dbReference type="EMBL" id="APB33258.1"/>
    </source>
</evidence>
<name>A0A1J0ABE4_9CYAN</name>
<dbReference type="KEGG" id="glt:GlitD10_0940"/>
<dbReference type="GO" id="GO:0042834">
    <property type="term" value="F:peptidoglycan binding"/>
    <property type="evidence" value="ECO:0007669"/>
    <property type="project" value="InterPro"/>
</dbReference>
<evidence type="ECO:0000313" key="4">
    <source>
        <dbReference type="Proteomes" id="UP000180235"/>
    </source>
</evidence>
<gene>
    <name evidence="3" type="ORF">GlitD10_0940</name>
</gene>
<reference evidence="3 4" key="1">
    <citation type="submission" date="2016-10" db="EMBL/GenBank/DDBJ databases">
        <title>Description of Gloeomargarita lithophora gen. nov., sp. nov., a thylakoid-bearing basal-branching cyanobacterium with intracellular carbonates, and proposal for Gloeomargaritales ord. nov.</title>
        <authorList>
            <person name="Moreira D."/>
            <person name="Tavera R."/>
            <person name="Benzerara K."/>
            <person name="Skouri-Panet F."/>
            <person name="Couradeau E."/>
            <person name="Gerard E."/>
            <person name="Loussert C."/>
            <person name="Novelo E."/>
            <person name="Zivanovic Y."/>
            <person name="Lopez-Garcia P."/>
        </authorList>
    </citation>
    <scope>NUCLEOTIDE SEQUENCE [LARGE SCALE GENOMIC DNA]</scope>
    <source>
        <strain evidence="3 4">D10</strain>
    </source>
</reference>
<keyword evidence="4" id="KW-1185">Reference proteome</keyword>
<dbReference type="EMBL" id="CP017675">
    <property type="protein sequence ID" value="APB33258.1"/>
    <property type="molecule type" value="Genomic_DNA"/>
</dbReference>
<dbReference type="InterPro" id="IPR007730">
    <property type="entry name" value="SPOR-like_dom"/>
</dbReference>
<keyword evidence="1" id="KW-1133">Transmembrane helix</keyword>
<feature type="domain" description="SPOR" evidence="2">
    <location>
        <begin position="327"/>
        <end position="357"/>
    </location>
</feature>
<organism evidence="3 4">
    <name type="scientific">Gloeomargarita lithophora Alchichica-D10</name>
    <dbReference type="NCBI Taxonomy" id="1188229"/>
    <lineage>
        <taxon>Bacteria</taxon>
        <taxon>Bacillati</taxon>
        <taxon>Cyanobacteriota</taxon>
        <taxon>Cyanophyceae</taxon>
        <taxon>Gloeomargaritales</taxon>
        <taxon>Gloeomargaritaceae</taxon>
        <taxon>Gloeomargarita</taxon>
    </lineage>
</organism>
<accession>A0A1J0ABE4</accession>
<keyword evidence="1" id="KW-0812">Transmembrane</keyword>
<feature type="transmembrane region" description="Helical" evidence="1">
    <location>
        <begin position="208"/>
        <end position="229"/>
    </location>
</feature>
<evidence type="ECO:0000259" key="2">
    <source>
        <dbReference type="Pfam" id="PF05036"/>
    </source>
</evidence>
<dbReference type="Pfam" id="PF05036">
    <property type="entry name" value="SPOR"/>
    <property type="match status" value="1"/>
</dbReference>
<proteinExistence type="predicted"/>
<dbReference type="STRING" id="1188229.GlitD10_0940"/>
<keyword evidence="1" id="KW-0472">Membrane</keyword>
<sequence>MAIVLEQTTLMGALACLDIDLEQELHQLQMERANWEPGFVLSLLGSKPTPPPEMAWTFPPAASADEPLEPTEVVTEPEAPVLLAVPELDVTVAFVPPADPALEAELATEAELTGTLAFLNTGEDETTDEVAALLSDELAVQPPAPEVPALSPRPSWSERLNRVFTRRQALAPAGALVVPEEAVGDPWAETFPEPHQRPLPQRGLQHPVLGFAIGVTAATLGTLGVLFILNQQRPTQTTTPQLTVPAPPPESAVVPPPNLAPVPNLARKELPDLSAIPTASPIAVPSTSPGVSPDPGFFYVVLDYQNEQSLLSAQKMVPEAFVWQFSSGVKVQLAAFEGREQAEQFVADLKAKGMTARVYP</sequence>
<dbReference type="RefSeq" id="WP_071453868.1">
    <property type="nucleotide sequence ID" value="NZ_CP017675.1"/>
</dbReference>